<feature type="repeat" description="WD" evidence="1">
    <location>
        <begin position="869"/>
        <end position="901"/>
    </location>
</feature>
<organism evidence="4 5">
    <name type="scientific">Nocardia lasii</name>
    <dbReference type="NCBI Taxonomy" id="1616107"/>
    <lineage>
        <taxon>Bacteria</taxon>
        <taxon>Bacillati</taxon>
        <taxon>Actinomycetota</taxon>
        <taxon>Actinomycetes</taxon>
        <taxon>Mycobacteriales</taxon>
        <taxon>Nocardiaceae</taxon>
        <taxon>Nocardia</taxon>
    </lineage>
</organism>
<dbReference type="InterPro" id="IPR010982">
    <property type="entry name" value="Lambda_DNA-bd_dom_sf"/>
</dbReference>
<dbReference type="Proteomes" id="UP001596223">
    <property type="component" value="Unassembled WGS sequence"/>
</dbReference>
<dbReference type="EMBL" id="JBHSQN010000003">
    <property type="protein sequence ID" value="MFC6011059.1"/>
    <property type="molecule type" value="Genomic_DNA"/>
</dbReference>
<feature type="transmembrane region" description="Helical" evidence="2">
    <location>
        <begin position="525"/>
        <end position="547"/>
    </location>
</feature>
<feature type="repeat" description="WD" evidence="1">
    <location>
        <begin position="1174"/>
        <end position="1215"/>
    </location>
</feature>
<comment type="caution">
    <text evidence="4">The sequence shown here is derived from an EMBL/GenBank/DDBJ whole genome shotgun (WGS) entry which is preliminary data.</text>
</comment>
<evidence type="ECO:0000256" key="2">
    <source>
        <dbReference type="SAM" id="Phobius"/>
    </source>
</evidence>
<dbReference type="PANTHER" id="PTHR19879">
    <property type="entry name" value="TRANSCRIPTION INITIATION FACTOR TFIID"/>
    <property type="match status" value="1"/>
</dbReference>
<evidence type="ECO:0000313" key="4">
    <source>
        <dbReference type="EMBL" id="MFC6011059.1"/>
    </source>
</evidence>
<keyword evidence="2" id="KW-1133">Transmembrane helix</keyword>
<sequence length="1241" mass="132901">MGGDSPNVVVLQIESREQLGAELTRIRMAAGLSIRKVADRAGVPAPTLGGWYAGKAVPAIDAAAYLAAVLRTCDAAEEFDRLWEAANRLRSTARPARPTNSPYRSLEPYRLEDAALFFGRDDLIEDLRSRVERALAGEGPRLIGVLGSSGSGKTSLLQAGLRPKLTVPVRYFAPGADPVGRLDSALAASSSEGPPSVVVIDQAEELWTYRAAAENSDAHPVSPKEFVDRLVAVTEAGTVVIFALRADFFERALDVPALREPISKDAVAVGPMSREQLEQSIVLPAKRAEVTVEPALLSVLLDELAVAGGGAHDPGALPLLSHALHATWVGRTTASAVLTVENYRSAGGIRTAVEQTAEKVWDGLGSEQAQAACERLFVRAVHRGDTALARIVVDPTELIWSDIDSATTATVVDHFVEARLLTTTNGGVQITHEALLHAWQRLGDWLAEDAEGHALHLRLMAFVRAWDRSDSSTLLTAARTEEYQLWLGKPGRRRGLTVAEGEYLAVSAAHHEAVARAELWRVRRLYALVGALFLVAVVSIAATLVAVQSSRAEAEQFRVSHAHEQASASYAVRSGAPDVGGLLAVQAFRSQPDVQTRSALLEAQADRFLGRIPASKEPLYGVASSPDGTLIAASSYDGFVRLFDARTRQELHRWRNGEYGGSAMAFSRDGKRVANAEDETLRVWSTVDYTLVGEVRDIEGGMANLAFSPDGRVLAAFAYNRDGPTDIRFFDATTLEPVAGPRGDIPDIAGPLAFATDSGAFAVAGTGPVQVWRHVDADPITLPRPWADRKAVALGISRDGQSVIAADATGWTTWWSLKDGVREIWTEKFDSAAWGLDFSRDGSVLAIGLDDRTVRLYDADSGVGPFTTLVGHSKSIHRIAFTEDGTKLLTSSSDGSVGIWDTSDLALRAVHPIAPVRALAHGLGGAVAVAATDGSVHQWDAISGHRRRFDPRWREPVALAFAAGDRFLIVGGRHGVSALDTTTSSIVTLSATPVVDIAVSGDTNTLAVAFDDQTIRLWDTRDWRPLPPVAVPEGEVLDGLAFGANSMLAAHAYTNELIVWNLADNDPGPSDLFETDISAVAFSPDLRFLVYATDSGQIKVHTIAPDLRVNRDPIADLALLHPAATDQRSAGLRHLISTLTFSPDSHLLAAVSDDGITRVWTVDNDGAFTPHAILQGHNGTTTTASFEPTGTHLVTTGTDGTVRRWDLDTDRALARGCTAAATSDPSRWLPRDTTLLDGNGC</sequence>
<feature type="repeat" description="WD" evidence="1">
    <location>
        <begin position="1129"/>
        <end position="1164"/>
    </location>
</feature>
<keyword evidence="2" id="KW-0812">Transmembrane</keyword>
<dbReference type="PROSITE" id="PS50082">
    <property type="entry name" value="WD_REPEATS_2"/>
    <property type="match status" value="5"/>
</dbReference>
<keyword evidence="2" id="KW-0472">Membrane</keyword>
<dbReference type="InterPro" id="IPR001387">
    <property type="entry name" value="Cro/C1-type_HTH"/>
</dbReference>
<protein>
    <submittedName>
        <fullName evidence="4">Helix-turn-helix domain-containing protein</fullName>
    </submittedName>
</protein>
<feature type="domain" description="HTH cro/C1-type" evidence="3">
    <location>
        <begin position="23"/>
        <end position="79"/>
    </location>
</feature>
<dbReference type="Pfam" id="PF20703">
    <property type="entry name" value="nSTAND1"/>
    <property type="match status" value="1"/>
</dbReference>
<feature type="repeat" description="WD" evidence="1">
    <location>
        <begin position="612"/>
        <end position="653"/>
    </location>
</feature>
<dbReference type="SUPFAM" id="SSF50998">
    <property type="entry name" value="Quinoprotein alcohol dehydrogenase-like"/>
    <property type="match status" value="1"/>
</dbReference>
<gene>
    <name evidence="4" type="ORF">ACFP3H_08345</name>
</gene>
<evidence type="ECO:0000256" key="1">
    <source>
        <dbReference type="PROSITE-ProRule" id="PRU00221"/>
    </source>
</evidence>
<name>A0ABW1JPP4_9NOCA</name>
<dbReference type="Pfam" id="PF00400">
    <property type="entry name" value="WD40"/>
    <property type="match status" value="6"/>
</dbReference>
<dbReference type="SUPFAM" id="SSF52540">
    <property type="entry name" value="P-loop containing nucleoside triphosphate hydrolases"/>
    <property type="match status" value="1"/>
</dbReference>
<dbReference type="InterPro" id="IPR001680">
    <property type="entry name" value="WD40_rpt"/>
</dbReference>
<dbReference type="SMART" id="SM00320">
    <property type="entry name" value="WD40"/>
    <property type="match status" value="10"/>
</dbReference>
<evidence type="ECO:0000259" key="3">
    <source>
        <dbReference type="PROSITE" id="PS50943"/>
    </source>
</evidence>
<dbReference type="CDD" id="cd00093">
    <property type="entry name" value="HTH_XRE"/>
    <property type="match status" value="1"/>
</dbReference>
<dbReference type="InterPro" id="IPR015943">
    <property type="entry name" value="WD40/YVTN_repeat-like_dom_sf"/>
</dbReference>
<dbReference type="InterPro" id="IPR011047">
    <property type="entry name" value="Quinoprotein_ADH-like_sf"/>
</dbReference>
<dbReference type="SUPFAM" id="SSF50978">
    <property type="entry name" value="WD40 repeat-like"/>
    <property type="match status" value="2"/>
</dbReference>
<dbReference type="InterPro" id="IPR036322">
    <property type="entry name" value="WD40_repeat_dom_sf"/>
</dbReference>
<dbReference type="PROSITE" id="PS50943">
    <property type="entry name" value="HTH_CROC1"/>
    <property type="match status" value="1"/>
</dbReference>
<accession>A0ABW1JPP4</accession>
<dbReference type="InterPro" id="IPR049052">
    <property type="entry name" value="nSTAND1"/>
</dbReference>
<dbReference type="SMART" id="SM00530">
    <property type="entry name" value="HTH_XRE"/>
    <property type="match status" value="1"/>
</dbReference>
<proteinExistence type="predicted"/>
<dbReference type="SUPFAM" id="SSF47413">
    <property type="entry name" value="lambda repressor-like DNA-binding domains"/>
    <property type="match status" value="1"/>
</dbReference>
<dbReference type="RefSeq" id="WP_378601986.1">
    <property type="nucleotide sequence ID" value="NZ_JBHSQN010000003.1"/>
</dbReference>
<dbReference type="PROSITE" id="PS50294">
    <property type="entry name" value="WD_REPEATS_REGION"/>
    <property type="match status" value="3"/>
</dbReference>
<dbReference type="PANTHER" id="PTHR19879:SF9">
    <property type="entry name" value="TRANSCRIPTION INITIATION FACTOR TFIID SUBUNIT 5"/>
    <property type="match status" value="1"/>
</dbReference>
<dbReference type="Pfam" id="PF13560">
    <property type="entry name" value="HTH_31"/>
    <property type="match status" value="1"/>
</dbReference>
<dbReference type="Gene3D" id="2.130.10.10">
    <property type="entry name" value="YVTN repeat-like/Quinoprotein amine dehydrogenase"/>
    <property type="match status" value="4"/>
</dbReference>
<keyword evidence="1" id="KW-0853">WD repeat</keyword>
<evidence type="ECO:0000313" key="5">
    <source>
        <dbReference type="Proteomes" id="UP001596223"/>
    </source>
</evidence>
<feature type="repeat" description="WD" evidence="1">
    <location>
        <begin position="987"/>
        <end position="1021"/>
    </location>
</feature>
<dbReference type="Gene3D" id="1.10.260.40">
    <property type="entry name" value="lambda repressor-like DNA-binding domains"/>
    <property type="match status" value="1"/>
</dbReference>
<keyword evidence="5" id="KW-1185">Reference proteome</keyword>
<reference evidence="5" key="1">
    <citation type="journal article" date="2019" name="Int. J. Syst. Evol. Microbiol.">
        <title>The Global Catalogue of Microorganisms (GCM) 10K type strain sequencing project: providing services to taxonomists for standard genome sequencing and annotation.</title>
        <authorList>
            <consortium name="The Broad Institute Genomics Platform"/>
            <consortium name="The Broad Institute Genome Sequencing Center for Infectious Disease"/>
            <person name="Wu L."/>
            <person name="Ma J."/>
        </authorList>
    </citation>
    <scope>NUCLEOTIDE SEQUENCE [LARGE SCALE GENOMIC DNA]</scope>
    <source>
        <strain evidence="5">CCUG 36956</strain>
    </source>
</reference>
<dbReference type="InterPro" id="IPR027417">
    <property type="entry name" value="P-loop_NTPase"/>
</dbReference>